<organism evidence="1 2">
    <name type="scientific">Paenibacillus yanchengensis</name>
    <dbReference type="NCBI Taxonomy" id="2035833"/>
    <lineage>
        <taxon>Bacteria</taxon>
        <taxon>Bacillati</taxon>
        <taxon>Bacillota</taxon>
        <taxon>Bacilli</taxon>
        <taxon>Bacillales</taxon>
        <taxon>Paenibacillaceae</taxon>
        <taxon>Paenibacillus</taxon>
    </lineage>
</organism>
<name>A0ABW4YR79_9BACL</name>
<sequence length="198" mass="23313">MEKVELIDVGKYFAESKKVIQIAIEREKLLGKKMPITDKLRLIRDYKKKTNSPDEYEALETLEKELDKKLRFNQLNEPAVPDEYKEKVKRNAVVELQEVNKLLNEFKAQLRFHYKYIENEVVPLIANIEKLERLKAIPVQIEAIIDEEIGENAVFKIENTIRELSHSKNMRISKSINSYLSKAIKSMQEIEFAEEFKN</sequence>
<dbReference type="Proteomes" id="UP001597362">
    <property type="component" value="Unassembled WGS sequence"/>
</dbReference>
<comment type="caution">
    <text evidence="1">The sequence shown here is derived from an EMBL/GenBank/DDBJ whole genome shotgun (WGS) entry which is preliminary data.</text>
</comment>
<dbReference type="RefSeq" id="WP_377775813.1">
    <property type="nucleotide sequence ID" value="NZ_JBHUHO010000051.1"/>
</dbReference>
<evidence type="ECO:0000313" key="2">
    <source>
        <dbReference type="Proteomes" id="UP001597362"/>
    </source>
</evidence>
<evidence type="ECO:0000313" key="1">
    <source>
        <dbReference type="EMBL" id="MFD2118161.1"/>
    </source>
</evidence>
<accession>A0ABW4YR79</accession>
<dbReference type="EMBL" id="JBHUHO010000051">
    <property type="protein sequence ID" value="MFD2118161.1"/>
    <property type="molecule type" value="Genomic_DNA"/>
</dbReference>
<gene>
    <name evidence="1" type="ORF">ACFSJH_20900</name>
</gene>
<proteinExistence type="predicted"/>
<keyword evidence="2" id="KW-1185">Reference proteome</keyword>
<protein>
    <submittedName>
        <fullName evidence="1">Uncharacterized protein</fullName>
    </submittedName>
</protein>
<reference evidence="2" key="1">
    <citation type="journal article" date="2019" name="Int. J. Syst. Evol. Microbiol.">
        <title>The Global Catalogue of Microorganisms (GCM) 10K type strain sequencing project: providing services to taxonomists for standard genome sequencing and annotation.</title>
        <authorList>
            <consortium name="The Broad Institute Genomics Platform"/>
            <consortium name="The Broad Institute Genome Sequencing Center for Infectious Disease"/>
            <person name="Wu L."/>
            <person name="Ma J."/>
        </authorList>
    </citation>
    <scope>NUCLEOTIDE SEQUENCE [LARGE SCALE GENOMIC DNA]</scope>
    <source>
        <strain evidence="2">GH52</strain>
    </source>
</reference>